<feature type="transmembrane region" description="Helical" evidence="6">
    <location>
        <begin position="567"/>
        <end position="586"/>
    </location>
</feature>
<dbReference type="GO" id="GO:0043190">
    <property type="term" value="C:ATP-binding cassette (ABC) transporter complex"/>
    <property type="evidence" value="ECO:0007669"/>
    <property type="project" value="TreeGrafter"/>
</dbReference>
<evidence type="ECO:0000313" key="7">
    <source>
        <dbReference type="EMBL" id="XBG62423.1"/>
    </source>
</evidence>
<keyword evidence="4 6" id="KW-1133">Transmembrane helix</keyword>
<keyword evidence="3 6" id="KW-0812">Transmembrane</keyword>
<dbReference type="EMBL" id="CP157199">
    <property type="protein sequence ID" value="XBG62423.1"/>
    <property type="molecule type" value="Genomic_DNA"/>
</dbReference>
<dbReference type="RefSeq" id="WP_347925631.1">
    <property type="nucleotide sequence ID" value="NZ_CP157199.1"/>
</dbReference>
<evidence type="ECO:0000256" key="1">
    <source>
        <dbReference type="ARBA" id="ARBA00004651"/>
    </source>
</evidence>
<keyword evidence="2" id="KW-1003">Cell membrane</keyword>
<accession>A0AAU7BWB3</accession>
<evidence type="ECO:0000256" key="4">
    <source>
        <dbReference type="ARBA" id="ARBA00022989"/>
    </source>
</evidence>
<feature type="transmembrane region" description="Helical" evidence="6">
    <location>
        <begin position="12"/>
        <end position="36"/>
    </location>
</feature>
<feature type="transmembrane region" description="Helical" evidence="6">
    <location>
        <begin position="402"/>
        <end position="421"/>
    </location>
</feature>
<feature type="transmembrane region" description="Helical" evidence="6">
    <location>
        <begin position="102"/>
        <end position="122"/>
    </location>
</feature>
<feature type="transmembrane region" description="Helical" evidence="6">
    <location>
        <begin position="433"/>
        <end position="451"/>
    </location>
</feature>
<evidence type="ECO:0000256" key="5">
    <source>
        <dbReference type="ARBA" id="ARBA00023136"/>
    </source>
</evidence>
<evidence type="ECO:0000256" key="2">
    <source>
        <dbReference type="ARBA" id="ARBA00022475"/>
    </source>
</evidence>
<comment type="subcellular location">
    <subcellularLocation>
        <location evidence="1">Cell membrane</location>
        <topology evidence="1">Multi-pass membrane protein</topology>
    </subcellularLocation>
</comment>
<feature type="transmembrane region" description="Helical" evidence="6">
    <location>
        <begin position="635"/>
        <end position="653"/>
    </location>
</feature>
<protein>
    <submittedName>
        <fullName evidence="7">LptF/LptG family permease</fullName>
    </submittedName>
</protein>
<feature type="transmembrane region" description="Helical" evidence="6">
    <location>
        <begin position="375"/>
        <end position="395"/>
    </location>
</feature>
<keyword evidence="5 6" id="KW-0472">Membrane</keyword>
<dbReference type="PANTHER" id="PTHR33529:SF6">
    <property type="entry name" value="YJGP_YJGQ FAMILY PERMEASE"/>
    <property type="match status" value="1"/>
</dbReference>
<evidence type="ECO:0000256" key="3">
    <source>
        <dbReference type="ARBA" id="ARBA00022692"/>
    </source>
</evidence>
<proteinExistence type="predicted"/>
<gene>
    <name evidence="7" type="ORF">ABGB03_05840</name>
</gene>
<sequence>MKILDRYILITYLKTFFSVFIILMLIFVLQSVWLYINELAGKDLELDIIAKFLIYVSPRIIVLVLPLTILLSSIMVFGSFAENYEFAAMKSTGISLQRAMRGLGVFIFGLSIVTFFFANNVIPTAEFNFYNLRKNIAKKKPAMAIAKGQFNQIGDLINIKVKDKSGDRGQYLEEVIVHKKKNKNDGNHTVIIAETGELISHNDSDVLELILYNGHYNENLQPKDYQKRTKNLPSVKSTFEKNIFYIDLAQMDNVDFENKDVTARHTMLNINELDYTIDSLKTKKKNSYNKLAFELYASTTAPTLNRDISKEDINQEFDGDDIIELYQSNLRKVQLINYALSSVNTTLQTIRGKLNDQGRDDTNLNKHIISYYEKFALAIACIILFFIGAPLGALIKKGGIGLPIVIAIVLFLTYHFIGIFAKNSAEDSSIDPVFASWLSTMIMLPLSIYLTNRATKDRALFELDSLLIPIKSFLTKEVKVQDLNPNVFLNENSSEYKNIKNYSDKKLIDIVKNYRQYDMDVSYRNSSIKILNSRGITEEELRFGGNLQNENYENALRYKINYTENSALSFKLYFISLFLDIIGAVLNNNGFPTIGITMMAIGAITSLGFLIYLFRSFISLSNFYKLSTNKNNINIFALMIIGIPLYFLIFYYYKNKLSEDLKQIR</sequence>
<feature type="transmembrane region" description="Helical" evidence="6">
    <location>
        <begin position="592"/>
        <end position="614"/>
    </location>
</feature>
<dbReference type="InterPro" id="IPR005495">
    <property type="entry name" value="LptG/LptF_permease"/>
</dbReference>
<name>A0AAU7BWB3_9FLAO</name>
<organism evidence="7">
    <name type="scientific">Pontimicrobium sp. SW4</name>
    <dbReference type="NCBI Taxonomy" id="3153519"/>
    <lineage>
        <taxon>Bacteria</taxon>
        <taxon>Pseudomonadati</taxon>
        <taxon>Bacteroidota</taxon>
        <taxon>Flavobacteriia</taxon>
        <taxon>Flavobacteriales</taxon>
        <taxon>Flavobacteriaceae</taxon>
        <taxon>Pontimicrobium</taxon>
    </lineage>
</organism>
<reference evidence="7" key="1">
    <citation type="submission" date="2024-05" db="EMBL/GenBank/DDBJ databases">
        <title>Pontimicrobium maritimus sp. nov., isolated form sea water.</title>
        <authorList>
            <person name="Muhammad N."/>
            <person name="Vuong T.Q."/>
            <person name="Han H.L."/>
            <person name="Kim S.-G."/>
        </authorList>
    </citation>
    <scope>NUCLEOTIDE SEQUENCE</scope>
    <source>
        <strain evidence="7">SW4</strain>
    </source>
</reference>
<dbReference type="GO" id="GO:0015920">
    <property type="term" value="P:lipopolysaccharide transport"/>
    <property type="evidence" value="ECO:0007669"/>
    <property type="project" value="TreeGrafter"/>
</dbReference>
<dbReference type="AlphaFoldDB" id="A0AAU7BWB3"/>
<feature type="transmembrane region" description="Helical" evidence="6">
    <location>
        <begin position="56"/>
        <end position="81"/>
    </location>
</feature>
<dbReference type="PANTHER" id="PTHR33529">
    <property type="entry name" value="SLR0882 PROTEIN-RELATED"/>
    <property type="match status" value="1"/>
</dbReference>
<evidence type="ECO:0000256" key="6">
    <source>
        <dbReference type="SAM" id="Phobius"/>
    </source>
</evidence>
<dbReference type="Pfam" id="PF03739">
    <property type="entry name" value="LptF_LptG"/>
    <property type="match status" value="2"/>
</dbReference>